<reference evidence="3" key="1">
    <citation type="submission" date="2016-10" db="EMBL/GenBank/DDBJ databases">
        <authorList>
            <person name="Varghese N."/>
            <person name="Submissions S."/>
        </authorList>
    </citation>
    <scope>NUCLEOTIDE SEQUENCE [LARGE SCALE GENOMIC DNA]</scope>
    <source>
        <strain evidence="3">DSM 19315</strain>
    </source>
</reference>
<evidence type="ECO:0000313" key="2">
    <source>
        <dbReference type="EMBL" id="SFG56694.1"/>
    </source>
</evidence>
<dbReference type="OrthoDB" id="5951444at2"/>
<feature type="domain" description="YdhG-like" evidence="1">
    <location>
        <begin position="25"/>
        <end position="130"/>
    </location>
</feature>
<keyword evidence="3" id="KW-1185">Reference proteome</keyword>
<evidence type="ECO:0000313" key="3">
    <source>
        <dbReference type="Proteomes" id="UP000199642"/>
    </source>
</evidence>
<dbReference type="RefSeq" id="WP_092790655.1">
    <property type="nucleotide sequence ID" value="NZ_FOPC01000005.1"/>
</dbReference>
<dbReference type="Proteomes" id="UP000199642">
    <property type="component" value="Unassembled WGS sequence"/>
</dbReference>
<name>A0A1I2SV35_9BACT</name>
<dbReference type="STRING" id="435880.SAMN04487988_10586"/>
<dbReference type="SUPFAM" id="SSF159888">
    <property type="entry name" value="YdhG-like"/>
    <property type="match status" value="1"/>
</dbReference>
<dbReference type="InterPro" id="IPR014922">
    <property type="entry name" value="YdhG-like"/>
</dbReference>
<proteinExistence type="predicted"/>
<sequence length="141" mass="16109">MAENKTQPTNASVADFLNQVESSKKREDAFRIKEIMEEVTGEKAVMWGDSIVGFGQYHYKYESGREGDFLIAGFSPRKTSLSIYLLGCMEKSFDKLFAKLGKHKTGASCLYINKLADVDEVVLRQLIRESYDWMKTNYPTK</sequence>
<protein>
    <recommendedName>
        <fullName evidence="1">YdhG-like domain-containing protein</fullName>
    </recommendedName>
</protein>
<accession>A0A1I2SV35</accession>
<dbReference type="AlphaFoldDB" id="A0A1I2SV35"/>
<organism evidence="2 3">
    <name type="scientific">Algoriphagus hitonicola</name>
    <dbReference type="NCBI Taxonomy" id="435880"/>
    <lineage>
        <taxon>Bacteria</taxon>
        <taxon>Pseudomonadati</taxon>
        <taxon>Bacteroidota</taxon>
        <taxon>Cytophagia</taxon>
        <taxon>Cytophagales</taxon>
        <taxon>Cyclobacteriaceae</taxon>
        <taxon>Algoriphagus</taxon>
    </lineage>
</organism>
<evidence type="ECO:0000259" key="1">
    <source>
        <dbReference type="Pfam" id="PF08818"/>
    </source>
</evidence>
<dbReference type="EMBL" id="FOPC01000005">
    <property type="protein sequence ID" value="SFG56694.1"/>
    <property type="molecule type" value="Genomic_DNA"/>
</dbReference>
<gene>
    <name evidence="2" type="ORF">SAMN04487988_10586</name>
</gene>
<dbReference type="Pfam" id="PF08818">
    <property type="entry name" value="DUF1801"/>
    <property type="match status" value="1"/>
</dbReference>